<feature type="transmembrane region" description="Helical" evidence="6">
    <location>
        <begin position="202"/>
        <end position="225"/>
    </location>
</feature>
<dbReference type="AlphaFoldDB" id="A0A8J9V759"/>
<evidence type="ECO:0000313" key="8">
    <source>
        <dbReference type="EMBL" id="CAH1225548.1"/>
    </source>
</evidence>
<feature type="transmembrane region" description="Helical" evidence="6">
    <location>
        <begin position="306"/>
        <end position="325"/>
    </location>
</feature>
<feature type="domain" description="Major facilitator superfamily (MFS) profile" evidence="7">
    <location>
        <begin position="19"/>
        <end position="454"/>
    </location>
</feature>
<dbReference type="PANTHER" id="PTHR23506">
    <property type="entry name" value="GH10249P"/>
    <property type="match status" value="1"/>
</dbReference>
<gene>
    <name evidence="8" type="primary">SLC18A2</name>
    <name evidence="8" type="ORF">BLAG_LOCUS167</name>
</gene>
<accession>A0A8J9V759</accession>
<evidence type="ECO:0000256" key="2">
    <source>
        <dbReference type="ARBA" id="ARBA00022448"/>
    </source>
</evidence>
<keyword evidence="3 6" id="KW-0812">Transmembrane</keyword>
<sequence length="482" mass="52435">MFHDSRASFNSFRKSKVLVVFVTILAVFGDTLLDTVVDPIMPDYLYRLKHPNSTGDVITHYVPNEQLTTSGNIRTTESCNEGATCPPAVNTSKLELLQRAEELKEQSVRVGVLYATKATVALITNPIAGYLTDRFGTNVPLYIGLVVVFSSTVAYAFSTSYAALFASRAVQGLGSSFSNVAAFAMIVAAFPDKVERNKNVGFANAGRNLGVLVGPIIGGTMYQFLGYSSPFLLIAGMTLVDGILRLLLPRRETSANEDEGDYPLFNMLKDPYVMTTTAFLFVEMTTELLIWGSVPVVMMITMDATAWQQGVGLLPTGVGFLVGAFTEPKLEGKAGCWMMTLLGSVGFGIFTTILPLCRNIPQMIAPYFIVGIARGITETTLMTEIGYLADIRHDSKYGRAYAIAETANCLGIAVGLGMSGALLNALGFPWMIRMAGLTNLLLSPAALLLRNPPRRQQMDKLAIVYTEENQLKTLLHRPQPQD</sequence>
<evidence type="ECO:0000256" key="5">
    <source>
        <dbReference type="ARBA" id="ARBA00023136"/>
    </source>
</evidence>
<keyword evidence="2" id="KW-0813">Transport</keyword>
<dbReference type="GO" id="GO:0005335">
    <property type="term" value="F:serotonin:sodium:chloride symporter activity"/>
    <property type="evidence" value="ECO:0007669"/>
    <property type="project" value="TreeGrafter"/>
</dbReference>
<dbReference type="InterPro" id="IPR050930">
    <property type="entry name" value="MFS_Vesicular_Transporter"/>
</dbReference>
<dbReference type="GO" id="GO:0015842">
    <property type="term" value="P:aminergic neurotransmitter loading into synaptic vesicle"/>
    <property type="evidence" value="ECO:0007669"/>
    <property type="project" value="TreeGrafter"/>
</dbReference>
<evidence type="ECO:0000256" key="4">
    <source>
        <dbReference type="ARBA" id="ARBA00022989"/>
    </source>
</evidence>
<evidence type="ECO:0000256" key="3">
    <source>
        <dbReference type="ARBA" id="ARBA00022692"/>
    </source>
</evidence>
<name>A0A8J9V759_BRALA</name>
<dbReference type="GO" id="GO:0030672">
    <property type="term" value="C:synaptic vesicle membrane"/>
    <property type="evidence" value="ECO:0007669"/>
    <property type="project" value="TreeGrafter"/>
</dbReference>
<evidence type="ECO:0000256" key="6">
    <source>
        <dbReference type="SAM" id="Phobius"/>
    </source>
</evidence>
<evidence type="ECO:0000259" key="7">
    <source>
        <dbReference type="PROSITE" id="PS50850"/>
    </source>
</evidence>
<dbReference type="PROSITE" id="PS50850">
    <property type="entry name" value="MFS"/>
    <property type="match status" value="1"/>
</dbReference>
<dbReference type="PANTHER" id="PTHR23506:SF23">
    <property type="entry name" value="GH10249P"/>
    <property type="match status" value="1"/>
</dbReference>
<comment type="subcellular location">
    <subcellularLocation>
        <location evidence="1">Membrane</location>
        <topology evidence="1">Multi-pass membrane protein</topology>
    </subcellularLocation>
</comment>
<feature type="transmembrane region" description="Helical" evidence="6">
    <location>
        <begin position="112"/>
        <end position="132"/>
    </location>
</feature>
<protein>
    <submittedName>
        <fullName evidence="8">SLC18A2 protein</fullName>
    </submittedName>
</protein>
<feature type="transmembrane region" description="Helical" evidence="6">
    <location>
        <begin position="272"/>
        <end position="294"/>
    </location>
</feature>
<dbReference type="EMBL" id="OV696686">
    <property type="protein sequence ID" value="CAH1225548.1"/>
    <property type="molecule type" value="Genomic_DNA"/>
</dbReference>
<keyword evidence="5 6" id="KW-0472">Membrane</keyword>
<evidence type="ECO:0000313" key="9">
    <source>
        <dbReference type="Proteomes" id="UP000838412"/>
    </source>
</evidence>
<dbReference type="OrthoDB" id="10040667at2759"/>
<dbReference type="InterPro" id="IPR020846">
    <property type="entry name" value="MFS_dom"/>
</dbReference>
<dbReference type="InterPro" id="IPR036259">
    <property type="entry name" value="MFS_trans_sf"/>
</dbReference>
<keyword evidence="4 6" id="KW-1133">Transmembrane helix</keyword>
<evidence type="ECO:0000256" key="1">
    <source>
        <dbReference type="ARBA" id="ARBA00004141"/>
    </source>
</evidence>
<dbReference type="Gene3D" id="1.20.1250.20">
    <property type="entry name" value="MFS general substrate transporter like domains"/>
    <property type="match status" value="2"/>
</dbReference>
<feature type="transmembrane region" description="Helical" evidence="6">
    <location>
        <begin position="337"/>
        <end position="356"/>
    </location>
</feature>
<dbReference type="GO" id="GO:0043195">
    <property type="term" value="C:terminal bouton"/>
    <property type="evidence" value="ECO:0007669"/>
    <property type="project" value="TreeGrafter"/>
</dbReference>
<dbReference type="Pfam" id="PF07690">
    <property type="entry name" value="MFS_1"/>
    <property type="match status" value="1"/>
</dbReference>
<organism evidence="8 9">
    <name type="scientific">Branchiostoma lanceolatum</name>
    <name type="common">Common lancelet</name>
    <name type="synonym">Amphioxus lanceolatum</name>
    <dbReference type="NCBI Taxonomy" id="7740"/>
    <lineage>
        <taxon>Eukaryota</taxon>
        <taxon>Metazoa</taxon>
        <taxon>Chordata</taxon>
        <taxon>Cephalochordata</taxon>
        <taxon>Leptocardii</taxon>
        <taxon>Amphioxiformes</taxon>
        <taxon>Branchiostomatidae</taxon>
        <taxon>Branchiostoma</taxon>
    </lineage>
</organism>
<dbReference type="InterPro" id="IPR011701">
    <property type="entry name" value="MFS"/>
</dbReference>
<dbReference type="Proteomes" id="UP000838412">
    <property type="component" value="Chromosome 1"/>
</dbReference>
<proteinExistence type="predicted"/>
<reference evidence="8" key="1">
    <citation type="submission" date="2022-01" db="EMBL/GenBank/DDBJ databases">
        <authorList>
            <person name="Braso-Vives M."/>
        </authorList>
    </citation>
    <scope>NUCLEOTIDE SEQUENCE</scope>
</reference>
<feature type="transmembrane region" description="Helical" evidence="6">
    <location>
        <begin position="139"/>
        <end position="157"/>
    </location>
</feature>
<feature type="transmembrane region" description="Helical" evidence="6">
    <location>
        <begin position="401"/>
        <end position="424"/>
    </location>
</feature>
<keyword evidence="9" id="KW-1185">Reference proteome</keyword>
<feature type="transmembrane region" description="Helical" evidence="6">
    <location>
        <begin position="169"/>
        <end position="190"/>
    </location>
</feature>
<dbReference type="SUPFAM" id="SSF103473">
    <property type="entry name" value="MFS general substrate transporter"/>
    <property type="match status" value="1"/>
</dbReference>